<comment type="cofactor">
    <cofactor evidence="1">
        <name>[4Fe-4S] cluster</name>
        <dbReference type="ChEBI" id="CHEBI:49883"/>
    </cofactor>
</comment>
<keyword evidence="7 13" id="KW-0378">Hydrolase</keyword>
<evidence type="ECO:0000256" key="6">
    <source>
        <dbReference type="ARBA" id="ARBA00022723"/>
    </source>
</evidence>
<evidence type="ECO:0000256" key="11">
    <source>
        <dbReference type="ARBA" id="ARBA00023118"/>
    </source>
</evidence>
<comment type="caution">
    <text evidence="15">The sequence shown here is derived from an EMBL/GenBank/DDBJ whole genome shotgun (WGS) entry which is preliminary data.</text>
</comment>
<dbReference type="EMBL" id="JAAFGS010000001">
    <property type="protein sequence ID" value="NGZ74051.1"/>
    <property type="molecule type" value="Genomic_DNA"/>
</dbReference>
<dbReference type="PANTHER" id="PTHR36531">
    <property type="entry name" value="CRISPR-ASSOCIATED EXONUCLEASE CAS4"/>
    <property type="match status" value="1"/>
</dbReference>
<comment type="cofactor">
    <cofactor evidence="13">
        <name>Mg(2+)</name>
        <dbReference type="ChEBI" id="CHEBI:18420"/>
    </cofactor>
    <cofactor evidence="13">
        <name>Mn(2+)</name>
        <dbReference type="ChEBI" id="CHEBI:29035"/>
    </cofactor>
    <text evidence="13">Mg(2+) or Mn(2+) required for ssDNA cleavage activity.</text>
</comment>
<evidence type="ECO:0000256" key="2">
    <source>
        <dbReference type="ARBA" id="ARBA00009189"/>
    </source>
</evidence>
<reference evidence="15 16" key="1">
    <citation type="submission" date="2020-01" db="EMBL/GenBank/DDBJ databases">
        <title>Polyphasic characterisation and genomic insights into a novel alkali tolerant bacterium VR-M41.</title>
        <authorList>
            <person name="Vemuluri V.R."/>
        </authorList>
    </citation>
    <scope>NUCLEOTIDE SEQUENCE [LARGE SCALE GENOMIC DNA]</scope>
    <source>
        <strain evidence="15 16">VR-M41</strain>
    </source>
</reference>
<evidence type="ECO:0000256" key="12">
    <source>
        <dbReference type="ARBA" id="ARBA00023211"/>
    </source>
</evidence>
<keyword evidence="12 13" id="KW-0464">Manganese</keyword>
<dbReference type="InterPro" id="IPR011604">
    <property type="entry name" value="PDDEXK-like_dom_sf"/>
</dbReference>
<dbReference type="RefSeq" id="WP_166271961.1">
    <property type="nucleotide sequence ID" value="NZ_JAAFGS010000001.1"/>
</dbReference>
<evidence type="ECO:0000256" key="1">
    <source>
        <dbReference type="ARBA" id="ARBA00001966"/>
    </source>
</evidence>
<evidence type="ECO:0000256" key="13">
    <source>
        <dbReference type="RuleBase" id="RU365022"/>
    </source>
</evidence>
<dbReference type="NCBIfam" id="TIGR00372">
    <property type="entry name" value="cas4"/>
    <property type="match status" value="1"/>
</dbReference>
<keyword evidence="5 13" id="KW-0540">Nuclease</keyword>
<dbReference type="EC" id="3.1.12.1" evidence="3 13"/>
<comment type="function">
    <text evidence="13">CRISPR (clustered regularly interspaced short palindromic repeat) is an adaptive immune system that provides protection against mobile genetic elements (viruses, transposable elements and conjugative plasmids). CRISPR clusters contain sequences complementary to antecedent mobile elements and target invading nucleic acids. CRISPR clusters are transcribed and processed into CRISPR RNA (crRNA).</text>
</comment>
<evidence type="ECO:0000256" key="5">
    <source>
        <dbReference type="ARBA" id="ARBA00022722"/>
    </source>
</evidence>
<accession>A0ABX0F4D2</accession>
<comment type="cofactor">
    <cofactor evidence="13">
        <name>iron-sulfur cluster</name>
        <dbReference type="ChEBI" id="CHEBI:30408"/>
    </cofactor>
</comment>
<evidence type="ECO:0000313" key="16">
    <source>
        <dbReference type="Proteomes" id="UP000800303"/>
    </source>
</evidence>
<evidence type="ECO:0000256" key="9">
    <source>
        <dbReference type="ARBA" id="ARBA00023004"/>
    </source>
</evidence>
<keyword evidence="8 13" id="KW-0269">Exonuclease</keyword>
<evidence type="ECO:0000256" key="8">
    <source>
        <dbReference type="ARBA" id="ARBA00022839"/>
    </source>
</evidence>
<keyword evidence="6 13" id="KW-0479">Metal-binding</keyword>
<dbReference type="InterPro" id="IPR051827">
    <property type="entry name" value="Cas4_exonuclease"/>
</dbReference>
<keyword evidence="11 13" id="KW-0051">Antiviral defense</keyword>
<protein>
    <recommendedName>
        <fullName evidence="4 13">CRISPR-associated exonuclease Cas4</fullName>
        <ecNumber evidence="3 13">3.1.12.1</ecNumber>
    </recommendedName>
</protein>
<gene>
    <name evidence="15" type="primary">cas4</name>
    <name evidence="15" type="ORF">GYN08_01900</name>
</gene>
<dbReference type="Gene3D" id="3.90.320.10">
    <property type="match status" value="1"/>
</dbReference>
<keyword evidence="10 13" id="KW-0411">Iron-sulfur</keyword>
<proteinExistence type="inferred from homology"/>
<evidence type="ECO:0000256" key="10">
    <source>
        <dbReference type="ARBA" id="ARBA00023014"/>
    </source>
</evidence>
<keyword evidence="9 13" id="KW-0408">Iron</keyword>
<evidence type="ECO:0000313" key="15">
    <source>
        <dbReference type="EMBL" id="NGZ74051.1"/>
    </source>
</evidence>
<name>A0ABX0F4D2_9BACL</name>
<organism evidence="15 16">
    <name type="scientific">Saccharibacillus alkalitolerans</name>
    <dbReference type="NCBI Taxonomy" id="2705290"/>
    <lineage>
        <taxon>Bacteria</taxon>
        <taxon>Bacillati</taxon>
        <taxon>Bacillota</taxon>
        <taxon>Bacilli</taxon>
        <taxon>Bacillales</taxon>
        <taxon>Paenibacillaceae</taxon>
        <taxon>Saccharibacillus</taxon>
    </lineage>
</organism>
<evidence type="ECO:0000256" key="3">
    <source>
        <dbReference type="ARBA" id="ARBA00012768"/>
    </source>
</evidence>
<evidence type="ECO:0000256" key="4">
    <source>
        <dbReference type="ARBA" id="ARBA00020049"/>
    </source>
</evidence>
<comment type="similarity">
    <text evidence="2 13">Belongs to the CRISPR-associated exonuclease Cas4 family.</text>
</comment>
<dbReference type="PANTHER" id="PTHR36531:SF6">
    <property type="entry name" value="DNA REPLICATION ATP-DEPENDENT HELICASE_NUCLEASE DNA2"/>
    <property type="match status" value="1"/>
</dbReference>
<dbReference type="InterPro" id="IPR013343">
    <property type="entry name" value="CRISPR-assoc_prot_Cas4"/>
</dbReference>
<keyword evidence="16" id="KW-1185">Reference proteome</keyword>
<evidence type="ECO:0000256" key="7">
    <source>
        <dbReference type="ARBA" id="ARBA00022801"/>
    </source>
</evidence>
<feature type="domain" description="DUF83" evidence="14">
    <location>
        <begin position="114"/>
        <end position="209"/>
    </location>
</feature>
<dbReference type="Proteomes" id="UP000800303">
    <property type="component" value="Unassembled WGS sequence"/>
</dbReference>
<sequence>MSKPAAYEDDELLMLSGLQHYSFCRRQWALIHIEQQWEENIKTYEGQLMHKRADNPQLTEKRGNLLISRAMPLVSRRLGISGKADVIEFHAADDDMPPGFGAKLAGRRGRWVPFPVEYKRGKPKPDDWDEVQLCAQALCLEEMLGVTVAEGALFYGERERRVDVEFTESLRGRVNEYLSGMRELFDRGETPPARYKSGCKSCSLINICMPRMRTSSVERYMEEYLDLDDDGDAAQEEAGGS</sequence>
<dbReference type="Pfam" id="PF01930">
    <property type="entry name" value="Cas_Cas4"/>
    <property type="match status" value="1"/>
</dbReference>
<dbReference type="InterPro" id="IPR022765">
    <property type="entry name" value="Dna2/Cas4_DUF83"/>
</dbReference>
<evidence type="ECO:0000259" key="14">
    <source>
        <dbReference type="Pfam" id="PF01930"/>
    </source>
</evidence>